<evidence type="ECO:0000313" key="2">
    <source>
        <dbReference type="Proteomes" id="UP000030147"/>
    </source>
</evidence>
<dbReference type="AlphaFoldDB" id="A0A0A2T5G0"/>
<evidence type="ECO:0000313" key="1">
    <source>
        <dbReference type="EMBL" id="KGP71032.1"/>
    </source>
</evidence>
<keyword evidence="2" id="KW-1185">Reference proteome</keyword>
<dbReference type="OrthoDB" id="2857947at2"/>
<dbReference type="EMBL" id="AVBF01000089">
    <property type="protein sequence ID" value="KGP71032.1"/>
    <property type="molecule type" value="Genomic_DNA"/>
</dbReference>
<dbReference type="eggNOG" id="ENOG5032T4G">
    <property type="taxonomic scope" value="Bacteria"/>
</dbReference>
<comment type="caution">
    <text evidence="1">The sequence shown here is derived from an EMBL/GenBank/DDBJ whole genome shotgun (WGS) entry which is preliminary data.</text>
</comment>
<gene>
    <name evidence="1" type="ORF">N782_01830</name>
</gene>
<organism evidence="1 2">
    <name type="scientific">Pontibacillus yanchengensis Y32</name>
    <dbReference type="NCBI Taxonomy" id="1385514"/>
    <lineage>
        <taxon>Bacteria</taxon>
        <taxon>Bacillati</taxon>
        <taxon>Bacillota</taxon>
        <taxon>Bacilli</taxon>
        <taxon>Bacillales</taxon>
        <taxon>Bacillaceae</taxon>
        <taxon>Pontibacillus</taxon>
    </lineage>
</organism>
<reference evidence="1 2" key="1">
    <citation type="journal article" date="2015" name="Stand. Genomic Sci.">
        <title>High quality draft genome sequence of the moderately halophilic bacterium Pontibacillus yanchengensis Y32(T) and comparison among Pontibacillus genomes.</title>
        <authorList>
            <person name="Huang J."/>
            <person name="Qiao Z.X."/>
            <person name="Tang J.W."/>
            <person name="Wang G."/>
        </authorList>
    </citation>
    <scope>NUCLEOTIDE SEQUENCE [LARGE SCALE GENOMIC DNA]</scope>
    <source>
        <strain evidence="1 2">Y32</strain>
    </source>
</reference>
<protein>
    <submittedName>
        <fullName evidence="1">Uncharacterized protein</fullName>
    </submittedName>
</protein>
<sequence length="157" mass="17823">MFVITLLIIGGCSENSSKIKDKIKHFPSKHEALEYFIKDENIRGNIDLVTTTKSDQLLVIQWRENIYFVGELNEDDKGYYTGKISANVHMKIGGAWELNTMDGNEYTIFFDKTNEKTNSIKLSNEEYFISIEEGHTLSNNSLNGTTAIDEVDTIKGD</sequence>
<accession>A0A0A2T5G0</accession>
<dbReference type="RefSeq" id="WP_036824112.1">
    <property type="nucleotide sequence ID" value="NZ_AVBF01000089.1"/>
</dbReference>
<dbReference type="Proteomes" id="UP000030147">
    <property type="component" value="Unassembled WGS sequence"/>
</dbReference>
<name>A0A0A2T5G0_9BACI</name>
<proteinExistence type="predicted"/>